<dbReference type="OrthoDB" id="103324at2"/>
<dbReference type="PANTHER" id="PTHR42685">
    <property type="entry name" value="GERANYLGERANYL DIPHOSPHATE REDUCTASE"/>
    <property type="match status" value="1"/>
</dbReference>
<dbReference type="SUPFAM" id="SSF51905">
    <property type="entry name" value="FAD/NAD(P)-binding domain"/>
    <property type="match status" value="1"/>
</dbReference>
<dbReference type="PRINTS" id="PR00420">
    <property type="entry name" value="RNGMNOXGNASE"/>
</dbReference>
<name>E5XND5_SEGRC</name>
<dbReference type="eggNOG" id="COG0654">
    <property type="taxonomic scope" value="Bacteria"/>
</dbReference>
<evidence type="ECO:0000259" key="1">
    <source>
        <dbReference type="Pfam" id="PF01494"/>
    </source>
</evidence>
<dbReference type="EMBL" id="ACZI02000003">
    <property type="protein sequence ID" value="EFV14144.1"/>
    <property type="molecule type" value="Genomic_DNA"/>
</dbReference>
<dbReference type="Gene3D" id="3.50.50.60">
    <property type="entry name" value="FAD/NAD(P)-binding domain"/>
    <property type="match status" value="1"/>
</dbReference>
<accession>E5XND5</accession>
<dbReference type="InterPro" id="IPR050407">
    <property type="entry name" value="Geranylgeranyl_reductase"/>
</dbReference>
<feature type="domain" description="FAD-binding" evidence="1">
    <location>
        <begin position="4"/>
        <end position="167"/>
    </location>
</feature>
<comment type="caution">
    <text evidence="2">The sequence shown here is derived from an EMBL/GenBank/DDBJ whole genome shotgun (WGS) entry which is preliminary data.</text>
</comment>
<gene>
    <name evidence="2" type="ORF">HMPREF9336_01061</name>
</gene>
<dbReference type="GO" id="GO:0071949">
    <property type="term" value="F:FAD binding"/>
    <property type="evidence" value="ECO:0007669"/>
    <property type="project" value="InterPro"/>
</dbReference>
<evidence type="ECO:0000313" key="2">
    <source>
        <dbReference type="EMBL" id="EFV14144.1"/>
    </source>
</evidence>
<dbReference type="AlphaFoldDB" id="E5XND5"/>
<dbReference type="InterPro" id="IPR036188">
    <property type="entry name" value="FAD/NAD-bd_sf"/>
</dbReference>
<dbReference type="HOGENOM" id="CLU_024648_7_0_11"/>
<reference evidence="2 3" key="1">
    <citation type="journal article" date="2011" name="Stand. Genomic Sci.">
        <title>High quality draft genome sequence of Segniliparus rugosus CDC 945(T)= (ATCC BAA-974(T)).</title>
        <authorList>
            <person name="Earl A.M."/>
            <person name="Desjardins C.A."/>
            <person name="Fitzgerald M.G."/>
            <person name="Arachchi H.M."/>
            <person name="Zeng Q."/>
            <person name="Mehta T."/>
            <person name="Griggs A."/>
            <person name="Birren B.W."/>
            <person name="Toney N.C."/>
            <person name="Carr J."/>
            <person name="Posey J."/>
            <person name="Butler W.R."/>
        </authorList>
    </citation>
    <scope>NUCLEOTIDE SEQUENCE [LARGE SCALE GENOMIC DNA]</scope>
    <source>
        <strain evidence="3">ATCC BAA-974 / DSM 45345 / CCUG 50838 / CIP 108380 / JCM 13579 / CDC 945</strain>
    </source>
</reference>
<evidence type="ECO:0000313" key="3">
    <source>
        <dbReference type="Proteomes" id="UP000004816"/>
    </source>
</evidence>
<protein>
    <recommendedName>
        <fullName evidence="1">FAD-binding domain-containing protein</fullName>
    </recommendedName>
</protein>
<dbReference type="STRING" id="679197.HMPREF9336_01061"/>
<organism evidence="2 3">
    <name type="scientific">Segniliparus rugosus (strain ATCC BAA-974 / DSM 45345 / CCUG 50838 / CIP 108380 / JCM 13579 / CDC 945)</name>
    <dbReference type="NCBI Taxonomy" id="679197"/>
    <lineage>
        <taxon>Bacteria</taxon>
        <taxon>Bacillati</taxon>
        <taxon>Actinomycetota</taxon>
        <taxon>Actinomycetes</taxon>
        <taxon>Mycobacteriales</taxon>
        <taxon>Segniliparaceae</taxon>
        <taxon>Segniliparus</taxon>
    </lineage>
</organism>
<dbReference type="InterPro" id="IPR002938">
    <property type="entry name" value="FAD-bd"/>
</dbReference>
<dbReference type="Pfam" id="PF01494">
    <property type="entry name" value="FAD_binding_3"/>
    <property type="match status" value="1"/>
</dbReference>
<proteinExistence type="predicted"/>
<dbReference type="PANTHER" id="PTHR42685:SF19">
    <property type="entry name" value="POSSIBLE OXIDOREDUCTASE"/>
    <property type="match status" value="1"/>
</dbReference>
<sequence>MDKFDVVVVGARCAGSALAMQLARQGLRVCVAEKASALGDKPSTHLLTASGTAVLERLGVLDDVLAAGATQLRTMQFRVNDATVASHMDTEILGVTLGIRREVLDNVLLEHAAKAGADVRLGCPVDSVLVEDSRVVGAATASGPVHADLVVGADGAHSTVSKAVGAEEYLAIPGNYIPMWSFFEGANPKFDLVFGVMNGCNIVAPRLDNGIYNVQLGFPTSNADAVLADRGTNFDNALSKCPELVSAVLDATRVGPLRMYRRWHGYFRTPVGPGWALLGDAGHFKDPALGQGMADAFRHSEQLAGGILRGLGGGDIERELLDWWRWRDADAFEMYFASYFLGDAEIPYTWFNSLGRALLKRPDTAERILQMLSLRNVKPRHALGRNMSLMTAYIAPRLIKDMSQIVPTMVSLDEHLSRILQLAAAYPGHRLGARRYRSLHKLPKEAAMPEPAP</sequence>
<keyword evidence="3" id="KW-1185">Reference proteome</keyword>
<dbReference type="Proteomes" id="UP000004816">
    <property type="component" value="Unassembled WGS sequence"/>
</dbReference>
<dbReference type="RefSeq" id="WP_007468548.1">
    <property type="nucleotide sequence ID" value="NZ_KI391954.1"/>
</dbReference>